<organism evidence="7 8">
    <name type="scientific">Candidatus Doriopsillibacter californiensis</name>
    <dbReference type="NCBI Taxonomy" id="2970740"/>
    <lineage>
        <taxon>Bacteria</taxon>
        <taxon>Pseudomonadati</taxon>
        <taxon>Pseudomonadota</taxon>
        <taxon>Gammaproteobacteria</taxon>
        <taxon>Candidatus Tethybacterales</taxon>
        <taxon>Candidatus Persebacteraceae</taxon>
        <taxon>Candidatus Doriopsillibacter</taxon>
    </lineage>
</organism>
<proteinExistence type="predicted"/>
<dbReference type="SUPFAM" id="SSF103481">
    <property type="entry name" value="Multidrug resistance efflux transporter EmrE"/>
    <property type="match status" value="2"/>
</dbReference>
<keyword evidence="4 5" id="KW-0472">Membrane</keyword>
<evidence type="ECO:0000256" key="1">
    <source>
        <dbReference type="ARBA" id="ARBA00004141"/>
    </source>
</evidence>
<feature type="transmembrane region" description="Helical" evidence="5">
    <location>
        <begin position="173"/>
        <end position="195"/>
    </location>
</feature>
<feature type="transmembrane region" description="Helical" evidence="5">
    <location>
        <begin position="232"/>
        <end position="251"/>
    </location>
</feature>
<gene>
    <name evidence="7" type="ORF">NQX30_02565</name>
</gene>
<keyword evidence="3 5" id="KW-1133">Transmembrane helix</keyword>
<reference evidence="7" key="2">
    <citation type="journal article" date="2023" name="Microbiome">
        <title>Synthase-selected sorting approach identifies a beta-lactone synthase in a nudibranch symbiotic bacterium.</title>
        <authorList>
            <person name="Dzunkova M."/>
            <person name="La Clair J.J."/>
            <person name="Tyml T."/>
            <person name="Doud D."/>
            <person name="Schulz F."/>
            <person name="Piquer-Esteban S."/>
            <person name="Porcel Sanchis D."/>
            <person name="Osborn A."/>
            <person name="Robinson D."/>
            <person name="Louie K.B."/>
            <person name="Bowen B.P."/>
            <person name="Bowers R.M."/>
            <person name="Lee J."/>
            <person name="Arnau V."/>
            <person name="Diaz-Villanueva W."/>
            <person name="Stepanauskas R."/>
            <person name="Gosliner T."/>
            <person name="Date S.V."/>
            <person name="Northen T.R."/>
            <person name="Cheng J.F."/>
            <person name="Burkart M.D."/>
            <person name="Woyke T."/>
        </authorList>
    </citation>
    <scope>NUCLEOTIDE SEQUENCE</scope>
    <source>
        <strain evidence="7">Df01</strain>
    </source>
</reference>
<evidence type="ECO:0000259" key="6">
    <source>
        <dbReference type="Pfam" id="PF00892"/>
    </source>
</evidence>
<feature type="domain" description="EamA" evidence="6">
    <location>
        <begin position="4"/>
        <end position="131"/>
    </location>
</feature>
<evidence type="ECO:0000256" key="2">
    <source>
        <dbReference type="ARBA" id="ARBA00022692"/>
    </source>
</evidence>
<protein>
    <submittedName>
        <fullName evidence="7">DMT family transporter</fullName>
    </submittedName>
</protein>
<dbReference type="PANTHER" id="PTHR22911:SF6">
    <property type="entry name" value="SOLUTE CARRIER FAMILY 35 MEMBER G1"/>
    <property type="match status" value="1"/>
</dbReference>
<dbReference type="Pfam" id="PF00892">
    <property type="entry name" value="EamA"/>
    <property type="match status" value="2"/>
</dbReference>
<keyword evidence="2 5" id="KW-0812">Transmembrane</keyword>
<feature type="transmembrane region" description="Helical" evidence="5">
    <location>
        <begin position="201"/>
        <end position="220"/>
    </location>
</feature>
<feature type="transmembrane region" description="Helical" evidence="5">
    <location>
        <begin position="257"/>
        <end position="278"/>
    </location>
</feature>
<feature type="domain" description="EamA" evidence="6">
    <location>
        <begin position="147"/>
        <end position="267"/>
    </location>
</feature>
<dbReference type="PANTHER" id="PTHR22911">
    <property type="entry name" value="ACYL-MALONYL CONDENSING ENZYME-RELATED"/>
    <property type="match status" value="1"/>
</dbReference>
<feature type="transmembrane region" description="Helical" evidence="5">
    <location>
        <begin position="88"/>
        <end position="108"/>
    </location>
</feature>
<accession>A0ABT7QKN6</accession>
<dbReference type="InterPro" id="IPR037185">
    <property type="entry name" value="EmrE-like"/>
</dbReference>
<reference evidence="7" key="1">
    <citation type="submission" date="2022-08" db="EMBL/GenBank/DDBJ databases">
        <authorList>
            <person name="Dzunkova M."/>
            <person name="La Clair J."/>
            <person name="Tyml T."/>
            <person name="Doud D."/>
            <person name="Schulz F."/>
            <person name="Piquer S."/>
            <person name="Porcel Sanchis D."/>
            <person name="Osborn A."/>
            <person name="Robinson D."/>
            <person name="Louie K.B."/>
            <person name="Bowen B.P."/>
            <person name="Bowers R."/>
            <person name="Lee J."/>
            <person name="Arnau Llombart V."/>
            <person name="Diaz Villanueva W."/>
            <person name="Gosliner T."/>
            <person name="Northen T."/>
            <person name="Cheng J.-F."/>
            <person name="Burkart M.D."/>
            <person name="Woyke T."/>
        </authorList>
    </citation>
    <scope>NUCLEOTIDE SEQUENCE</scope>
    <source>
        <strain evidence="7">Df01</strain>
    </source>
</reference>
<evidence type="ECO:0000256" key="5">
    <source>
        <dbReference type="SAM" id="Phobius"/>
    </source>
</evidence>
<dbReference type="EMBL" id="JANQAO010000001">
    <property type="protein sequence ID" value="MDM5147257.1"/>
    <property type="molecule type" value="Genomic_DNA"/>
</dbReference>
<evidence type="ECO:0000256" key="3">
    <source>
        <dbReference type="ARBA" id="ARBA00022989"/>
    </source>
</evidence>
<dbReference type="Proteomes" id="UP001168167">
    <property type="component" value="Unassembled WGS sequence"/>
</dbReference>
<name>A0ABT7QKN6_9GAMM</name>
<feature type="transmembrane region" description="Helical" evidence="5">
    <location>
        <begin position="33"/>
        <end position="52"/>
    </location>
</feature>
<evidence type="ECO:0000313" key="7">
    <source>
        <dbReference type="EMBL" id="MDM5147257.1"/>
    </source>
</evidence>
<feature type="transmembrane region" description="Helical" evidence="5">
    <location>
        <begin position="141"/>
        <end position="161"/>
    </location>
</feature>
<feature type="transmembrane region" description="Helical" evidence="5">
    <location>
        <begin position="64"/>
        <end position="82"/>
    </location>
</feature>
<feature type="transmembrane region" description="Helical" evidence="5">
    <location>
        <begin position="115"/>
        <end position="135"/>
    </location>
</feature>
<keyword evidence="8" id="KW-1185">Reference proteome</keyword>
<comment type="subcellular location">
    <subcellularLocation>
        <location evidence="1">Membrane</location>
        <topology evidence="1">Multi-pass membrane protein</topology>
    </subcellularLocation>
</comment>
<sequence length="283" mass="30566">MQSLWVVFAALLFGVMGSGVKFGAEYFSTVELVFYRSVIGCLFCLCIVGTRYKILVTSNLRVHFWRSITGFFSLLLFFYALPRLNLPTVMAMLQTAPLFLAVLTAVFLRERISLPLFVTLLVSFIGMLVVLRPGVGTSELLAGGASIGAGLMAGCAYFNVRRLGVLNEGGVRTVFYFTAFSTVLSVLLIVGYGSFSPLTGSGIFWLLLIGVSATGGQLAVTRGLQRGHTPVASALLYSSIIFAGMFDYLIWDAVPDAFSWLGIALISGSGIAALYLNIKRQQA</sequence>
<evidence type="ECO:0000313" key="8">
    <source>
        <dbReference type="Proteomes" id="UP001168167"/>
    </source>
</evidence>
<evidence type="ECO:0000256" key="4">
    <source>
        <dbReference type="ARBA" id="ARBA00023136"/>
    </source>
</evidence>
<comment type="caution">
    <text evidence="7">The sequence shown here is derived from an EMBL/GenBank/DDBJ whole genome shotgun (WGS) entry which is preliminary data.</text>
</comment>
<dbReference type="InterPro" id="IPR000620">
    <property type="entry name" value="EamA_dom"/>
</dbReference>